<dbReference type="EMBL" id="LCUF01000038">
    <property type="protein sequence ID" value="KQA22502.1"/>
    <property type="molecule type" value="Genomic_DNA"/>
</dbReference>
<gene>
    <name evidence="1" type="ORF">AAY55_17000</name>
</gene>
<proteinExistence type="predicted"/>
<protein>
    <submittedName>
        <fullName evidence="1">Membrane protein</fullName>
    </submittedName>
</protein>
<evidence type="ECO:0000313" key="1">
    <source>
        <dbReference type="EMBL" id="KQA22502.1"/>
    </source>
</evidence>
<organism evidence="1 2">
    <name type="scientific">Vibrio metoecus</name>
    <dbReference type="NCBI Taxonomy" id="1481663"/>
    <lineage>
        <taxon>Bacteria</taxon>
        <taxon>Pseudomonadati</taxon>
        <taxon>Pseudomonadota</taxon>
        <taxon>Gammaproteobacteria</taxon>
        <taxon>Vibrionales</taxon>
        <taxon>Vibrionaceae</taxon>
        <taxon>Vibrio</taxon>
    </lineage>
</organism>
<dbReference type="AlphaFoldDB" id="A0A0Q0JMS9"/>
<name>A0A0Q0JMS9_VIBMT</name>
<dbReference type="Proteomes" id="UP000053724">
    <property type="component" value="Unassembled WGS sequence"/>
</dbReference>
<sequence length="53" mass="6247">MVRLIAIVLLIALAFILIRYRTNQKLQKGVGHCYFGRPLFYYTTFLVISELIR</sequence>
<dbReference type="PATRIC" id="fig|1481663.8.peg.3540"/>
<accession>A0A0Q0JMS9</accession>
<comment type="caution">
    <text evidence="1">The sequence shown here is derived from an EMBL/GenBank/DDBJ whole genome shotgun (WGS) entry which is preliminary data.</text>
</comment>
<reference evidence="1 2" key="1">
    <citation type="journal article" date="2015" name="Genome Biol. Evol.">
        <title>The Dynamics of Genetic Interactions between Vibrio metoecus and Vibrio cholerae, Two Close Relatives Co-Occurring in the Environment.</title>
        <authorList>
            <person name="Orata F.D."/>
            <person name="Kirchberger P.C."/>
            <person name="Meheust R."/>
            <person name="Barlow E.J."/>
            <person name="Tarr C.L."/>
            <person name="Boucher Y."/>
        </authorList>
    </citation>
    <scope>NUCLEOTIDE SEQUENCE [LARGE SCALE GENOMIC DNA]</scope>
    <source>
        <strain evidence="1 2">08-2459</strain>
    </source>
</reference>
<evidence type="ECO:0000313" key="2">
    <source>
        <dbReference type="Proteomes" id="UP000053724"/>
    </source>
</evidence>